<sequence length="265" mass="28766">MCLLEDAATRASGLLAHVLQLALRMWAWAVAVSRTAVGLLPHVLDRLGAERATQPRRPLRSQGVQTDDSVSAAYKRELRRQCRRTAAMDAMLPQLLRSFRALPRRLELERASRRHADLARALCEQTAALLADLQQACIAAGEASAAAHLAIQGLASKVDAIDKRLSKAADERPASWPQQAAAVRLAPVSVDLAVASGRMARGTQDGAASEKIGALDALRELDLLPPPAHNGRRSGAFAFAGGVRLQRFGIRRETKRRSWFGRRPA</sequence>
<name>A0ACC1L2P4_9FUNG</name>
<evidence type="ECO:0000313" key="1">
    <source>
        <dbReference type="EMBL" id="KAJ2799840.1"/>
    </source>
</evidence>
<gene>
    <name evidence="1" type="ORF">H4R21_003411</name>
</gene>
<evidence type="ECO:0000313" key="2">
    <source>
        <dbReference type="Proteomes" id="UP001140087"/>
    </source>
</evidence>
<accession>A0ACC1L2P4</accession>
<protein>
    <submittedName>
        <fullName evidence="1">Uncharacterized protein</fullName>
    </submittedName>
</protein>
<dbReference type="Proteomes" id="UP001140087">
    <property type="component" value="Unassembled WGS sequence"/>
</dbReference>
<comment type="caution">
    <text evidence="1">The sequence shown here is derived from an EMBL/GenBank/DDBJ whole genome shotgun (WGS) entry which is preliminary data.</text>
</comment>
<dbReference type="EMBL" id="JANBUN010001067">
    <property type="protein sequence ID" value="KAJ2799840.1"/>
    <property type="molecule type" value="Genomic_DNA"/>
</dbReference>
<reference evidence="1" key="1">
    <citation type="submission" date="2022-07" db="EMBL/GenBank/DDBJ databases">
        <title>Phylogenomic reconstructions and comparative analyses of Kickxellomycotina fungi.</title>
        <authorList>
            <person name="Reynolds N.K."/>
            <person name="Stajich J.E."/>
            <person name="Barry K."/>
            <person name="Grigoriev I.V."/>
            <person name="Crous P."/>
            <person name="Smith M.E."/>
        </authorList>
    </citation>
    <scope>NUCLEOTIDE SEQUENCE</scope>
    <source>
        <strain evidence="1">BCRC 34780</strain>
    </source>
</reference>
<organism evidence="1 2">
    <name type="scientific">Coemansia helicoidea</name>
    <dbReference type="NCBI Taxonomy" id="1286919"/>
    <lineage>
        <taxon>Eukaryota</taxon>
        <taxon>Fungi</taxon>
        <taxon>Fungi incertae sedis</taxon>
        <taxon>Zoopagomycota</taxon>
        <taxon>Kickxellomycotina</taxon>
        <taxon>Kickxellomycetes</taxon>
        <taxon>Kickxellales</taxon>
        <taxon>Kickxellaceae</taxon>
        <taxon>Coemansia</taxon>
    </lineage>
</organism>
<keyword evidence="2" id="KW-1185">Reference proteome</keyword>
<proteinExistence type="predicted"/>